<dbReference type="AlphaFoldDB" id="A0A8H3YGH0"/>
<proteinExistence type="predicted"/>
<comment type="caution">
    <text evidence="2">The sequence shown here is derived from an EMBL/GenBank/DDBJ whole genome shotgun (WGS) entry which is preliminary data.</text>
</comment>
<protein>
    <submittedName>
        <fullName evidence="2">Uncharacterized protein</fullName>
    </submittedName>
</protein>
<evidence type="ECO:0000256" key="1">
    <source>
        <dbReference type="SAM" id="MobiDB-lite"/>
    </source>
</evidence>
<reference evidence="2" key="1">
    <citation type="submission" date="2020-07" db="EMBL/GenBank/DDBJ databases">
        <title>Draft Genome Sequence of a Deep-Sea Yeast, Naganishia (Cryptococcus) liquefaciens strain N6.</title>
        <authorList>
            <person name="Han Y.W."/>
            <person name="Kajitani R."/>
            <person name="Morimoto H."/>
            <person name="Parhat M."/>
            <person name="Tsubouchi H."/>
            <person name="Bakenova O."/>
            <person name="Ogata M."/>
            <person name="Argunhan B."/>
            <person name="Aoki R."/>
            <person name="Kajiwara S."/>
            <person name="Itoh T."/>
            <person name="Iwasaki H."/>
        </authorList>
    </citation>
    <scope>NUCLEOTIDE SEQUENCE</scope>
    <source>
        <strain evidence="2">N6</strain>
    </source>
</reference>
<sequence>MFRPLSFPDKRIALSMFKNVSSSLRSAGTVMSQTGEFFCQACGRHTSHAAEKRKQASLQYTPPKYCSKRCKSTGKPSMAIVLAWKLLLDKASLEGKPQAVMCSEVQHEVFGDAGSTASSERASESDDSIRLTNAEQSQRNGMKRAKEREDSRRTARLIYHFGFQHFQPKPVIEESVEDKAGPKKKAGRAVHTGSAPLERQLEAIQNGKVIRDVTHAKGEWGLRYKRD</sequence>
<dbReference type="Proteomes" id="UP000620104">
    <property type="component" value="Unassembled WGS sequence"/>
</dbReference>
<organism evidence="2 3">
    <name type="scientific">Naganishia liquefaciens</name>
    <dbReference type="NCBI Taxonomy" id="104408"/>
    <lineage>
        <taxon>Eukaryota</taxon>
        <taxon>Fungi</taxon>
        <taxon>Dikarya</taxon>
        <taxon>Basidiomycota</taxon>
        <taxon>Agaricomycotina</taxon>
        <taxon>Tremellomycetes</taxon>
        <taxon>Filobasidiales</taxon>
        <taxon>Filobasidiaceae</taxon>
        <taxon>Naganishia</taxon>
    </lineage>
</organism>
<dbReference type="EMBL" id="BLZA01000030">
    <property type="protein sequence ID" value="GHJ88283.1"/>
    <property type="molecule type" value="Genomic_DNA"/>
</dbReference>
<accession>A0A8H3YGH0</accession>
<gene>
    <name evidence="2" type="ORF">NliqN6_4685</name>
</gene>
<name>A0A8H3YGH0_9TREE</name>
<evidence type="ECO:0000313" key="2">
    <source>
        <dbReference type="EMBL" id="GHJ88283.1"/>
    </source>
</evidence>
<keyword evidence="3" id="KW-1185">Reference proteome</keyword>
<evidence type="ECO:0000313" key="3">
    <source>
        <dbReference type="Proteomes" id="UP000620104"/>
    </source>
</evidence>
<feature type="region of interest" description="Disordered" evidence="1">
    <location>
        <begin position="176"/>
        <end position="200"/>
    </location>
</feature>
<dbReference type="OrthoDB" id="2593165at2759"/>